<keyword evidence="2 10" id="KW-1003">Cell membrane</keyword>
<keyword evidence="4 10" id="KW-0133">Cell shape</keyword>
<evidence type="ECO:0000256" key="1">
    <source>
        <dbReference type="ARBA" id="ARBA00004651"/>
    </source>
</evidence>
<feature type="transmembrane region" description="Helical" evidence="10">
    <location>
        <begin position="155"/>
        <end position="176"/>
    </location>
</feature>
<dbReference type="PIRSF" id="PIRSF002869">
    <property type="entry name" value="MviN"/>
    <property type="match status" value="1"/>
</dbReference>
<name>A0ABP3P2X4_9PROT</name>
<comment type="function">
    <text evidence="8 10 11">Involved in peptidoglycan biosynthesis. Transports lipid-linked peptidoglycan precursors from the inner to the outer leaflet of the cytoplasmic membrane.</text>
</comment>
<evidence type="ECO:0000313" key="12">
    <source>
        <dbReference type="EMBL" id="GAA0558925.1"/>
    </source>
</evidence>
<dbReference type="Pfam" id="PF03023">
    <property type="entry name" value="MurJ"/>
    <property type="match status" value="1"/>
</dbReference>
<feature type="transmembrane region" description="Helical" evidence="10">
    <location>
        <begin position="385"/>
        <end position="403"/>
    </location>
</feature>
<gene>
    <name evidence="10 12" type="primary">murJ</name>
    <name evidence="12" type="ORF">GCM10008942_04250</name>
</gene>
<evidence type="ECO:0000256" key="2">
    <source>
        <dbReference type="ARBA" id="ARBA00022475"/>
    </source>
</evidence>
<feature type="transmembrane region" description="Helical" evidence="10">
    <location>
        <begin position="447"/>
        <end position="467"/>
    </location>
</feature>
<dbReference type="EMBL" id="BAAADD010000001">
    <property type="protein sequence ID" value="GAA0558925.1"/>
    <property type="molecule type" value="Genomic_DNA"/>
</dbReference>
<dbReference type="HAMAP" id="MF_02078">
    <property type="entry name" value="MurJ_MviN"/>
    <property type="match status" value="1"/>
</dbReference>
<dbReference type="RefSeq" id="WP_166931059.1">
    <property type="nucleotide sequence ID" value="NZ_BAAADD010000001.1"/>
</dbReference>
<keyword evidence="5 10" id="KW-0573">Peptidoglycan synthesis</keyword>
<feature type="transmembrane region" description="Helical" evidence="10">
    <location>
        <begin position="90"/>
        <end position="112"/>
    </location>
</feature>
<keyword evidence="6 10" id="KW-1133">Transmembrane helix</keyword>
<keyword evidence="10 11" id="KW-0813">Transport</keyword>
<evidence type="ECO:0000256" key="9">
    <source>
        <dbReference type="ARBA" id="ARBA00061532"/>
    </source>
</evidence>
<keyword evidence="7 10" id="KW-0472">Membrane</keyword>
<dbReference type="InterPro" id="IPR004268">
    <property type="entry name" value="MurJ"/>
</dbReference>
<dbReference type="PRINTS" id="PR01806">
    <property type="entry name" value="VIRFACTRMVIN"/>
</dbReference>
<dbReference type="NCBIfam" id="TIGR01695">
    <property type="entry name" value="murJ_mviN"/>
    <property type="match status" value="1"/>
</dbReference>
<feature type="transmembrane region" description="Helical" evidence="10">
    <location>
        <begin position="182"/>
        <end position="205"/>
    </location>
</feature>
<comment type="subcellular location">
    <subcellularLocation>
        <location evidence="10">Cell inner membrane</location>
        <topology evidence="10">Multi-pass membrane protein</topology>
    </subcellularLocation>
    <subcellularLocation>
        <location evidence="1">Cell membrane</location>
        <topology evidence="1">Multi-pass membrane protein</topology>
    </subcellularLocation>
</comment>
<keyword evidence="13" id="KW-1185">Reference proteome</keyword>
<dbReference type="CDD" id="cd13123">
    <property type="entry name" value="MATE_MurJ_like"/>
    <property type="match status" value="1"/>
</dbReference>
<feature type="transmembrane region" description="Helical" evidence="10">
    <location>
        <begin position="270"/>
        <end position="286"/>
    </location>
</feature>
<evidence type="ECO:0000256" key="10">
    <source>
        <dbReference type="HAMAP-Rule" id="MF_02078"/>
    </source>
</evidence>
<keyword evidence="10 11" id="KW-0961">Cell wall biogenesis/degradation</keyword>
<feature type="transmembrane region" description="Helical" evidence="10">
    <location>
        <begin position="409"/>
        <end position="427"/>
    </location>
</feature>
<accession>A0ABP3P2X4</accession>
<feature type="transmembrane region" description="Helical" evidence="10">
    <location>
        <begin position="307"/>
        <end position="325"/>
    </location>
</feature>
<feature type="transmembrane region" description="Helical" evidence="10">
    <location>
        <begin position="345"/>
        <end position="364"/>
    </location>
</feature>
<dbReference type="PANTHER" id="PTHR47019:SF1">
    <property type="entry name" value="LIPID II FLIPPASE MURJ"/>
    <property type="match status" value="1"/>
</dbReference>
<evidence type="ECO:0000256" key="8">
    <source>
        <dbReference type="ARBA" id="ARBA00060041"/>
    </source>
</evidence>
<evidence type="ECO:0000256" key="4">
    <source>
        <dbReference type="ARBA" id="ARBA00022960"/>
    </source>
</evidence>
<comment type="similarity">
    <text evidence="9 10 11">Belongs to the MurJ/MviN family.</text>
</comment>
<reference evidence="13" key="1">
    <citation type="journal article" date="2019" name="Int. J. Syst. Evol. Microbiol.">
        <title>The Global Catalogue of Microorganisms (GCM) 10K type strain sequencing project: providing services to taxonomists for standard genome sequencing and annotation.</title>
        <authorList>
            <consortium name="The Broad Institute Genomics Platform"/>
            <consortium name="The Broad Institute Genome Sequencing Center for Infectious Disease"/>
            <person name="Wu L."/>
            <person name="Ma J."/>
        </authorList>
    </citation>
    <scope>NUCLEOTIDE SEQUENCE [LARGE SCALE GENOMIC DNA]</scope>
    <source>
        <strain evidence="13">JCM 15089</strain>
    </source>
</reference>
<dbReference type="PANTHER" id="PTHR47019">
    <property type="entry name" value="LIPID II FLIPPASE MURJ"/>
    <property type="match status" value="1"/>
</dbReference>
<evidence type="ECO:0000256" key="7">
    <source>
        <dbReference type="ARBA" id="ARBA00023136"/>
    </source>
</evidence>
<comment type="pathway">
    <text evidence="10">Cell wall biogenesis; peptidoglycan biosynthesis.</text>
</comment>
<evidence type="ECO:0000256" key="11">
    <source>
        <dbReference type="PIRNR" id="PIRNR002869"/>
    </source>
</evidence>
<evidence type="ECO:0000256" key="5">
    <source>
        <dbReference type="ARBA" id="ARBA00022984"/>
    </source>
</evidence>
<proteinExistence type="inferred from homology"/>
<organism evidence="12 13">
    <name type="scientific">Rhizomicrobium electricum</name>
    <dbReference type="NCBI Taxonomy" id="480070"/>
    <lineage>
        <taxon>Bacteria</taxon>
        <taxon>Pseudomonadati</taxon>
        <taxon>Pseudomonadota</taxon>
        <taxon>Alphaproteobacteria</taxon>
        <taxon>Micropepsales</taxon>
        <taxon>Micropepsaceae</taxon>
        <taxon>Rhizomicrobium</taxon>
    </lineage>
</organism>
<evidence type="ECO:0000256" key="3">
    <source>
        <dbReference type="ARBA" id="ARBA00022692"/>
    </source>
</evidence>
<keyword evidence="3 10" id="KW-0812">Transmembrane</keyword>
<protein>
    <recommendedName>
        <fullName evidence="10">Probable lipid II flippase MurJ</fullName>
    </recommendedName>
</protein>
<feature type="transmembrane region" description="Helical" evidence="10">
    <location>
        <begin position="479"/>
        <end position="500"/>
    </location>
</feature>
<evidence type="ECO:0000313" key="13">
    <source>
        <dbReference type="Proteomes" id="UP001499951"/>
    </source>
</evidence>
<feature type="transmembrane region" description="Helical" evidence="10">
    <location>
        <begin position="226"/>
        <end position="250"/>
    </location>
</feature>
<sequence>MFKRLLSVGGFTLLSRITGFIRDVIMASVLGKGMLSDAFLVAFRFPNYFRAIFGDGTLNPAFLPRYAALHAKGEHDAAARFGDDVLAWQLVVQAVLMVLALTFMPALVLLIAPGFAGQPGQVELAATFTRITFPTLVLTVVVVQLSAMLNAIEKFWAAAAWQNFLNLAMIACFLAAPFFPNAAFAGACGVLLGGVLEIVFMLWASRRDGIVLHIRRPRVTPEIKEFFKAVAAVTFGTAAVTISPFVDTIIASFLKPGSLTALYYGDRINQLPLGVLGLAVGTVLLPEMSNRLAKGDVAGSDASQNRAAALALLLALPFVLVFVAIPDTIMRAIFAHGAFNREAAAQAATALMAYGIGLPAMVLVRITASTFYARHDTATPARCTVSSIAANIAVKIVLVLGFGLGIEGIALGTALGAWVNVAMLGWYGWRKGLLKFQPSFRRALGPIVLAALAAGAGAWGGASLIGWGVHLHAHSLNDLLSLAAAGVLAAVGYGAVVLAFRRRLPITR</sequence>
<dbReference type="InterPro" id="IPR051050">
    <property type="entry name" value="Lipid_II_flippase_MurJ/MviN"/>
</dbReference>
<evidence type="ECO:0000256" key="6">
    <source>
        <dbReference type="ARBA" id="ARBA00022989"/>
    </source>
</evidence>
<comment type="caution">
    <text evidence="12">The sequence shown here is derived from an EMBL/GenBank/DDBJ whole genome shotgun (WGS) entry which is preliminary data.</text>
</comment>
<keyword evidence="10" id="KW-0997">Cell inner membrane</keyword>
<dbReference type="Proteomes" id="UP001499951">
    <property type="component" value="Unassembled WGS sequence"/>
</dbReference>
<feature type="transmembrane region" description="Helical" evidence="10">
    <location>
        <begin position="124"/>
        <end position="143"/>
    </location>
</feature>